<dbReference type="Gene3D" id="1.10.8.720">
    <property type="entry name" value="Region D6 of dynein motor"/>
    <property type="match status" value="1"/>
</dbReference>
<dbReference type="GO" id="GO:0007018">
    <property type="term" value="P:microtubule-based movement"/>
    <property type="evidence" value="ECO:0007669"/>
    <property type="project" value="InterPro"/>
</dbReference>
<evidence type="ECO:0000259" key="1">
    <source>
        <dbReference type="Pfam" id="PF03028"/>
    </source>
</evidence>
<accession>A0A8C5SL22</accession>
<keyword evidence="5" id="KW-1185">Reference proteome</keyword>
<dbReference type="InterPro" id="IPR027417">
    <property type="entry name" value="P-loop_NTPase"/>
</dbReference>
<name>A0A8C5SL22_LATLA</name>
<dbReference type="GeneTree" id="ENSGT00940000155533"/>
<dbReference type="InterPro" id="IPR041228">
    <property type="entry name" value="Dynein_C"/>
</dbReference>
<dbReference type="InterPro" id="IPR026983">
    <property type="entry name" value="DHC"/>
</dbReference>
<dbReference type="InterPro" id="IPR042219">
    <property type="entry name" value="AAA_lid_11_sf"/>
</dbReference>
<feature type="domain" description="Dynein heavy chain AAA lid" evidence="2">
    <location>
        <begin position="194"/>
        <end position="324"/>
    </location>
</feature>
<dbReference type="PANTHER" id="PTHR46961">
    <property type="entry name" value="DYNEIN HEAVY CHAIN 1, AXONEMAL-LIKE PROTEIN"/>
    <property type="match status" value="1"/>
</dbReference>
<evidence type="ECO:0000259" key="2">
    <source>
        <dbReference type="Pfam" id="PF18198"/>
    </source>
</evidence>
<dbReference type="Proteomes" id="UP000694406">
    <property type="component" value="Unplaced"/>
</dbReference>
<dbReference type="GO" id="GO:0030286">
    <property type="term" value="C:dynein complex"/>
    <property type="evidence" value="ECO:0007669"/>
    <property type="project" value="InterPro"/>
</dbReference>
<dbReference type="FunFam" id="3.40.50.300:FF:000320">
    <property type="entry name" value="Dynein, axonemal, heavy chain 5"/>
    <property type="match status" value="1"/>
</dbReference>
<reference evidence="4" key="1">
    <citation type="submission" date="2025-08" db="UniProtKB">
        <authorList>
            <consortium name="Ensembl"/>
        </authorList>
    </citation>
    <scope>IDENTIFICATION</scope>
</reference>
<dbReference type="Pfam" id="PF18198">
    <property type="entry name" value="AAA_lid_11"/>
    <property type="match status" value="1"/>
</dbReference>
<feature type="domain" description="Dynein heavy chain C-terminal" evidence="3">
    <location>
        <begin position="423"/>
        <end position="499"/>
    </location>
</feature>
<evidence type="ECO:0000259" key="3">
    <source>
        <dbReference type="Pfam" id="PF18199"/>
    </source>
</evidence>
<protein>
    <submittedName>
        <fullName evidence="4">Uncharacterized protein</fullName>
    </submittedName>
</protein>
<evidence type="ECO:0000313" key="4">
    <source>
        <dbReference type="Ensembl" id="ENSLLTP00000019119.1"/>
    </source>
</evidence>
<evidence type="ECO:0000313" key="5">
    <source>
        <dbReference type="Proteomes" id="UP000694406"/>
    </source>
</evidence>
<dbReference type="PANTHER" id="PTHR46961:SF18">
    <property type="entry name" value="DYNEIN AXONEMAL HEAVY CHAIN 5"/>
    <property type="match status" value="1"/>
</dbReference>
<dbReference type="InterPro" id="IPR041658">
    <property type="entry name" value="AAA_lid_11"/>
</dbReference>
<dbReference type="GO" id="GO:0045505">
    <property type="term" value="F:dynein intermediate chain binding"/>
    <property type="evidence" value="ECO:0007669"/>
    <property type="project" value="InterPro"/>
</dbReference>
<reference evidence="4" key="2">
    <citation type="submission" date="2025-09" db="UniProtKB">
        <authorList>
            <consortium name="Ensembl"/>
        </authorList>
    </citation>
    <scope>IDENTIFICATION</scope>
</reference>
<dbReference type="GO" id="GO:0051959">
    <property type="term" value="F:dynein light intermediate chain binding"/>
    <property type="evidence" value="ECO:0007669"/>
    <property type="project" value="InterPro"/>
</dbReference>
<dbReference type="Gene3D" id="3.40.50.300">
    <property type="entry name" value="P-loop containing nucleotide triphosphate hydrolases"/>
    <property type="match status" value="1"/>
</dbReference>
<dbReference type="InterPro" id="IPR043160">
    <property type="entry name" value="Dynein_C_barrel"/>
</dbReference>
<dbReference type="Pfam" id="PF03028">
    <property type="entry name" value="Dynein_heavy"/>
    <property type="match status" value="1"/>
</dbReference>
<dbReference type="InterPro" id="IPR004273">
    <property type="entry name" value="Dynein_heavy_D6_P-loop"/>
</dbReference>
<organism evidence="4 5">
    <name type="scientific">Laticauda laticaudata</name>
    <name type="common">Blue-ringed sea krait</name>
    <name type="synonym">Blue-lipped sea krait</name>
    <dbReference type="NCBI Taxonomy" id="8630"/>
    <lineage>
        <taxon>Eukaryota</taxon>
        <taxon>Metazoa</taxon>
        <taxon>Chordata</taxon>
        <taxon>Craniata</taxon>
        <taxon>Vertebrata</taxon>
        <taxon>Euteleostomi</taxon>
        <taxon>Lepidosauria</taxon>
        <taxon>Squamata</taxon>
        <taxon>Bifurcata</taxon>
        <taxon>Unidentata</taxon>
        <taxon>Episquamata</taxon>
        <taxon>Toxicofera</taxon>
        <taxon>Serpentes</taxon>
        <taxon>Colubroidea</taxon>
        <taxon>Elapidae</taxon>
        <taxon>Laticaudinae</taxon>
        <taxon>Laticauda</taxon>
    </lineage>
</organism>
<dbReference type="Ensembl" id="ENSLLTT00000019824.1">
    <property type="protein sequence ID" value="ENSLLTP00000019119.1"/>
    <property type="gene ID" value="ENSLLTG00000014400.1"/>
</dbReference>
<feature type="domain" description="Dynein heavy chain region D6 P-loop" evidence="1">
    <location>
        <begin position="49"/>
        <end position="164"/>
    </location>
</feature>
<dbReference type="GO" id="GO:0008569">
    <property type="term" value="F:minus-end-directed microtubule motor activity"/>
    <property type="evidence" value="ECO:0007669"/>
    <property type="project" value="InterPro"/>
</dbReference>
<dbReference type="Pfam" id="PF18199">
    <property type="entry name" value="Dynein_C"/>
    <property type="match status" value="1"/>
</dbReference>
<dbReference type="Gene3D" id="3.10.490.20">
    <property type="match status" value="1"/>
</dbReference>
<dbReference type="AlphaFoldDB" id="A0A8C5SL22"/>
<sequence length="536" mass="61314">MFDLIKYPANFSLNAFSPKTLKYIMDTMGEKYAEGVILDLEKTWEESDPRTPLICFLSMGSDPTDSIIALGKRLKIETRCVSMGQGQEVHARKLLQQTMYDLFAKDYGGWVLLQNCHLGLDFMDELMDTIVETEIIHEAFRLWMTTEVHKHFPITLLQMSIKFTNEPPQGLKAVNDFVTGVNQDLLDISNMVQWKPMLYAVAFLHSTVQERRKFGPLGWNIPYEFNQADFNATVQFGVSWNTVRYMIGEIQYGGRVTDDYDKRLLNTFAKVCTLEESLYYSLLIKCTDWPSDHKVTLVICTSCCLEQGLPAYDTPEVFGLHPNADITYQSKLAKDVLDTILSIQPKDSSSGSGETREAVVARLADDMLEKLPADYVPFEVRVVHHMSPLKKCSIQPRYFLCLQPLSFEALYSVVSCTIFFLSNKGWALDSVVLCSEVTKWMNDDISTPPSEGVYVYGLYLEGAGWDKRNMKLIESKPKVLFEPMPVIRIYAENNKMHRDTELSLLNPTFLFLFSIGTIPTFKQINRNYFTITFCQL</sequence>
<proteinExistence type="predicted"/>